<sequence length="48" mass="5196">MSTLVDEERAAGIHSVTWDAGTLPSGSYISRFTVDGNVETEKVIVLSR</sequence>
<name>A0A523XNX6_UNCT6</name>
<proteinExistence type="predicted"/>
<reference evidence="1 2" key="1">
    <citation type="submission" date="2019-03" db="EMBL/GenBank/DDBJ databases">
        <title>Metabolic potential of uncultured bacteria and archaea associated with petroleum seepage in deep-sea sediments.</title>
        <authorList>
            <person name="Dong X."/>
            <person name="Hubert C."/>
        </authorList>
    </citation>
    <scope>NUCLEOTIDE SEQUENCE [LARGE SCALE GENOMIC DNA]</scope>
    <source>
        <strain evidence="1">E29_bin36</strain>
    </source>
</reference>
<accession>A0A523XNX6</accession>
<protein>
    <recommendedName>
        <fullName evidence="3">T9SS type A sorting domain-containing protein</fullName>
    </recommendedName>
</protein>
<evidence type="ECO:0000313" key="2">
    <source>
        <dbReference type="Proteomes" id="UP000315534"/>
    </source>
</evidence>
<organism evidence="1 2">
    <name type="scientific">candidate division TA06 bacterium</name>
    <dbReference type="NCBI Taxonomy" id="2250710"/>
    <lineage>
        <taxon>Bacteria</taxon>
        <taxon>Bacteria division TA06</taxon>
    </lineage>
</organism>
<gene>
    <name evidence="1" type="ORF">E3J38_04740</name>
</gene>
<dbReference type="EMBL" id="SOIP01000286">
    <property type="protein sequence ID" value="TET80935.1"/>
    <property type="molecule type" value="Genomic_DNA"/>
</dbReference>
<dbReference type="Proteomes" id="UP000315534">
    <property type="component" value="Unassembled WGS sequence"/>
</dbReference>
<comment type="caution">
    <text evidence="1">The sequence shown here is derived from an EMBL/GenBank/DDBJ whole genome shotgun (WGS) entry which is preliminary data.</text>
</comment>
<dbReference type="AlphaFoldDB" id="A0A523XNX6"/>
<evidence type="ECO:0008006" key="3">
    <source>
        <dbReference type="Google" id="ProtNLM"/>
    </source>
</evidence>
<evidence type="ECO:0000313" key="1">
    <source>
        <dbReference type="EMBL" id="TET80935.1"/>
    </source>
</evidence>